<dbReference type="Proteomes" id="UP000199034">
    <property type="component" value="Unassembled WGS sequence"/>
</dbReference>
<dbReference type="AlphaFoldDB" id="A0A1G6NBH4"/>
<dbReference type="InterPro" id="IPR002937">
    <property type="entry name" value="Amino_oxidase"/>
</dbReference>
<gene>
    <name evidence="2" type="ORF">SAMN05421872_103205</name>
</gene>
<sequence>MVVVGAGLAGLQCAQSLRDRGLTTVVLEAGDAPGGRVRTDVVDGFRCDRGFQLLNPAYPALRRHVDLGALDLGIFGRGVVVAQDDGSSIVADPLRHPWLLGRTLRSGYVRPLELGRLLAWLAPALGSVPRLLAGPDRSRAESLAAAGVSGRLGLEVLEPFLTGVLAEDDGSSSATFVRLLLRSFVRATPGVPGLGMQALPDQLARGLDLRLRTRVTEIRGPGEVRSEVGSHRAGAVVVATDPVSAAELAPIAATPMKGLRTWWFTTGQGLTDPTFLRVDGHRAGPVVNSAVLSAVAPSYAPVGRHLVQATTLLPSDSTEADVRRHLERLWSVATGDWDLVTVHDVAHALPRQPAPAEVRRPVNLGGGLFVAGDHRDTGSIQGALVSGARAARAVAASLGSRR</sequence>
<proteinExistence type="predicted"/>
<keyword evidence="3" id="KW-1185">Reference proteome</keyword>
<name>A0A1G6NBH4_9ACTN</name>
<dbReference type="InterPro" id="IPR036188">
    <property type="entry name" value="FAD/NAD-bd_sf"/>
</dbReference>
<evidence type="ECO:0000313" key="2">
    <source>
        <dbReference type="EMBL" id="SDC65219.1"/>
    </source>
</evidence>
<feature type="domain" description="Amine oxidase" evidence="1">
    <location>
        <begin position="8"/>
        <end position="394"/>
    </location>
</feature>
<dbReference type="STRING" id="1045774.SAMN05421872_103205"/>
<protein>
    <submittedName>
        <fullName evidence="2">Flavin containing amine oxidoreductase</fullName>
    </submittedName>
</protein>
<dbReference type="Pfam" id="PF01593">
    <property type="entry name" value="Amino_oxidase"/>
    <property type="match status" value="1"/>
</dbReference>
<dbReference type="EMBL" id="FMZM01000003">
    <property type="protein sequence ID" value="SDC65219.1"/>
    <property type="molecule type" value="Genomic_DNA"/>
</dbReference>
<reference evidence="2 3" key="1">
    <citation type="submission" date="2016-10" db="EMBL/GenBank/DDBJ databases">
        <authorList>
            <person name="de Groot N.N."/>
        </authorList>
    </citation>
    <scope>NUCLEOTIDE SEQUENCE [LARGE SCALE GENOMIC DNA]</scope>
    <source>
        <strain evidence="2 3">CGMCC 4.6858</strain>
    </source>
</reference>
<dbReference type="GO" id="GO:0016491">
    <property type="term" value="F:oxidoreductase activity"/>
    <property type="evidence" value="ECO:0007669"/>
    <property type="project" value="InterPro"/>
</dbReference>
<dbReference type="PANTHER" id="PTHR42841">
    <property type="entry name" value="AMINE OXIDASE"/>
    <property type="match status" value="1"/>
</dbReference>
<evidence type="ECO:0000259" key="1">
    <source>
        <dbReference type="Pfam" id="PF01593"/>
    </source>
</evidence>
<evidence type="ECO:0000313" key="3">
    <source>
        <dbReference type="Proteomes" id="UP000199034"/>
    </source>
</evidence>
<accession>A0A1G6NBH4</accession>
<organism evidence="2 3">
    <name type="scientific">Nocardioides lianchengensis</name>
    <dbReference type="NCBI Taxonomy" id="1045774"/>
    <lineage>
        <taxon>Bacteria</taxon>
        <taxon>Bacillati</taxon>
        <taxon>Actinomycetota</taxon>
        <taxon>Actinomycetes</taxon>
        <taxon>Propionibacteriales</taxon>
        <taxon>Nocardioidaceae</taxon>
        <taxon>Nocardioides</taxon>
    </lineage>
</organism>
<dbReference type="SUPFAM" id="SSF51905">
    <property type="entry name" value="FAD/NAD(P)-binding domain"/>
    <property type="match status" value="1"/>
</dbReference>
<dbReference type="Gene3D" id="3.50.50.60">
    <property type="entry name" value="FAD/NAD(P)-binding domain"/>
    <property type="match status" value="1"/>
</dbReference>